<protein>
    <submittedName>
        <fullName evidence="2">Uncharacterized protein</fullName>
    </submittedName>
</protein>
<keyword evidence="1" id="KW-0472">Membrane</keyword>
<dbReference type="AlphaFoldDB" id="A0A484HJR8"/>
<keyword evidence="1" id="KW-1133">Transmembrane helix</keyword>
<dbReference type="EMBL" id="CAACVI010000004">
    <property type="protein sequence ID" value="VEN73109.1"/>
    <property type="molecule type" value="Genomic_DNA"/>
</dbReference>
<organism evidence="2">
    <name type="scientific">uncultured Desulfobacteraceae bacterium</name>
    <dbReference type="NCBI Taxonomy" id="218296"/>
    <lineage>
        <taxon>Bacteria</taxon>
        <taxon>Pseudomonadati</taxon>
        <taxon>Thermodesulfobacteriota</taxon>
        <taxon>Desulfobacteria</taxon>
        <taxon>Desulfobacterales</taxon>
        <taxon>Desulfobacteraceae</taxon>
        <taxon>environmental samples</taxon>
    </lineage>
</organism>
<evidence type="ECO:0000256" key="1">
    <source>
        <dbReference type="SAM" id="Phobius"/>
    </source>
</evidence>
<accession>A0A484HJR8</accession>
<proteinExistence type="predicted"/>
<gene>
    <name evidence="2" type="ORF">EPICR_120004</name>
</gene>
<evidence type="ECO:0000313" key="2">
    <source>
        <dbReference type="EMBL" id="VEN73109.1"/>
    </source>
</evidence>
<feature type="transmembrane region" description="Helical" evidence="1">
    <location>
        <begin position="12"/>
        <end position="33"/>
    </location>
</feature>
<keyword evidence="1" id="KW-0812">Transmembrane</keyword>
<sequence length="407" mass="46027">MTPKPSNQTQKPLARITILSAVLFFMAAALFPAQSTAGEKKSKNSPAVQVDDAVSDELSYLLQIASLPKTEQAAFDPGAVENLLNFVLSDKKEALYHTGKKKFSNQASAYHEFDMGRGMERLLKLSYHPDIPGFSLAPTSMRVSRWIEEDGSRERMTGIWKHLDGLDRPVILRGTERIVNTPDQFSGGYYAYNLNRTVILFKHRGRNVLISLSRQPHVSDVGRMGVVLGPDENWDYLYSGKKGLTRAGLEWVRSYMYDSSAAAIVYETSPGRCRHALFKWLRAGWLRANVVKKKHIYQGLKRYAGAFKKIVESPFLPDAPELAAAFSEIRSLSENALKEKARVYLTHLEKKYSHDKKAARQLSRFLKDRDAYLAQMTKEEMRSILVVEHMKKALRRTPVAAAHGLTY</sequence>
<name>A0A484HJR8_9BACT</name>
<reference evidence="2" key="1">
    <citation type="submission" date="2019-01" db="EMBL/GenBank/DDBJ databases">
        <authorList>
            <consortium name="Genoscope - CEA"/>
            <person name="William W."/>
        </authorList>
    </citation>
    <scope>NUCLEOTIDE SEQUENCE</scope>
    <source>
        <strain evidence="2">CR-1</strain>
    </source>
</reference>